<dbReference type="Pfam" id="PF16010">
    <property type="entry name" value="CDH-cyt"/>
    <property type="match status" value="1"/>
</dbReference>
<dbReference type="OrthoDB" id="413885at2759"/>
<keyword evidence="4" id="KW-1185">Reference proteome</keyword>
<gene>
    <name evidence="3" type="ORF">M408DRAFT_25209</name>
</gene>
<evidence type="ECO:0000259" key="2">
    <source>
        <dbReference type="Pfam" id="PF16010"/>
    </source>
</evidence>
<dbReference type="Gene3D" id="2.60.40.1210">
    <property type="entry name" value="Cellobiose dehydrogenase, cytochrome domain"/>
    <property type="match status" value="1"/>
</dbReference>
<feature type="signal peptide" evidence="1">
    <location>
        <begin position="1"/>
        <end position="19"/>
    </location>
</feature>
<accession>A0A0C3AQ94</accession>
<name>A0A0C3AQ94_SERVB</name>
<feature type="chain" id="PRO_5002161126" evidence="1">
    <location>
        <begin position="20"/>
        <end position="200"/>
    </location>
</feature>
<dbReference type="InterPro" id="IPR015920">
    <property type="entry name" value="Cellobiose_DH-like_cyt"/>
</dbReference>
<dbReference type="PANTHER" id="PTHR47797">
    <property type="entry name" value="DEHYDROGENASE, PUTATIVE (AFU_ORTHOLOGUE AFUA_8G05805)-RELATED"/>
    <property type="match status" value="1"/>
</dbReference>
<reference evidence="3 4" key="1">
    <citation type="submission" date="2014-04" db="EMBL/GenBank/DDBJ databases">
        <authorList>
            <consortium name="DOE Joint Genome Institute"/>
            <person name="Kuo A."/>
            <person name="Zuccaro A."/>
            <person name="Kohler A."/>
            <person name="Nagy L.G."/>
            <person name="Floudas D."/>
            <person name="Copeland A."/>
            <person name="Barry K.W."/>
            <person name="Cichocki N."/>
            <person name="Veneault-Fourrey C."/>
            <person name="LaButti K."/>
            <person name="Lindquist E.A."/>
            <person name="Lipzen A."/>
            <person name="Lundell T."/>
            <person name="Morin E."/>
            <person name="Murat C."/>
            <person name="Sun H."/>
            <person name="Tunlid A."/>
            <person name="Henrissat B."/>
            <person name="Grigoriev I.V."/>
            <person name="Hibbett D.S."/>
            <person name="Martin F."/>
            <person name="Nordberg H.P."/>
            <person name="Cantor M.N."/>
            <person name="Hua S.X."/>
        </authorList>
    </citation>
    <scope>NUCLEOTIDE SEQUENCE [LARGE SCALE GENOMIC DNA]</scope>
    <source>
        <strain evidence="3 4">MAFF 305830</strain>
    </source>
</reference>
<reference evidence="4" key="2">
    <citation type="submission" date="2015-01" db="EMBL/GenBank/DDBJ databases">
        <title>Evolutionary Origins and Diversification of the Mycorrhizal Mutualists.</title>
        <authorList>
            <consortium name="DOE Joint Genome Institute"/>
            <consortium name="Mycorrhizal Genomics Consortium"/>
            <person name="Kohler A."/>
            <person name="Kuo A."/>
            <person name="Nagy L.G."/>
            <person name="Floudas D."/>
            <person name="Copeland A."/>
            <person name="Barry K.W."/>
            <person name="Cichocki N."/>
            <person name="Veneault-Fourrey C."/>
            <person name="LaButti K."/>
            <person name="Lindquist E.A."/>
            <person name="Lipzen A."/>
            <person name="Lundell T."/>
            <person name="Morin E."/>
            <person name="Murat C."/>
            <person name="Riley R."/>
            <person name="Ohm R."/>
            <person name="Sun H."/>
            <person name="Tunlid A."/>
            <person name="Henrissat B."/>
            <person name="Grigoriev I.V."/>
            <person name="Hibbett D.S."/>
            <person name="Martin F."/>
        </authorList>
    </citation>
    <scope>NUCLEOTIDE SEQUENCE [LARGE SCALE GENOMIC DNA]</scope>
    <source>
        <strain evidence="4">MAFF 305830</strain>
    </source>
</reference>
<proteinExistence type="predicted"/>
<evidence type="ECO:0000256" key="1">
    <source>
        <dbReference type="SAM" id="SignalP"/>
    </source>
</evidence>
<dbReference type="PANTHER" id="PTHR47797:SF5">
    <property type="entry name" value="CELLOBIOSE DEHYDROGENASE CYTOCHROME DOMAIN-CONTAINING PROTEIN"/>
    <property type="match status" value="1"/>
</dbReference>
<keyword evidence="1" id="KW-0732">Signal</keyword>
<protein>
    <submittedName>
        <fullName evidence="3">Iron reductase domain protein</fullName>
    </submittedName>
</protein>
<dbReference type="CDD" id="cd09630">
    <property type="entry name" value="CDH_like_cytochrome"/>
    <property type="match status" value="1"/>
</dbReference>
<dbReference type="AlphaFoldDB" id="A0A0C3AQ94"/>
<dbReference type="STRING" id="933852.A0A0C3AQ94"/>
<dbReference type="EMBL" id="KN824304">
    <property type="protein sequence ID" value="KIM26740.1"/>
    <property type="molecule type" value="Genomic_DNA"/>
</dbReference>
<evidence type="ECO:0000313" key="4">
    <source>
        <dbReference type="Proteomes" id="UP000054097"/>
    </source>
</evidence>
<dbReference type="SUPFAM" id="SSF49344">
    <property type="entry name" value="CBD9-like"/>
    <property type="match status" value="1"/>
</dbReference>
<sequence>MTLKLLVIAILYTVTSALAQTHAWCDPDTPRCFQAIESSNLTIATAFSNSTTATDFVGEIISPVSNKWVGYSLGAGMTNNLLIVVWPINSTAFVTSARMASGYQLPTVYPRAKITQLSGSRANATHWKYVFHCEGCLSWTDSTGAPHSVHPVNQVQGVAWGTTAVRQPSSPESGFSIHAGTLLFAMDVASARTANYSSYL</sequence>
<feature type="domain" description="Cellobiose dehydrogenase-like cytochrome" evidence="2">
    <location>
        <begin position="24"/>
        <end position="197"/>
    </location>
</feature>
<dbReference type="HOGENOM" id="CLU_081649_2_0_1"/>
<organism evidence="3 4">
    <name type="scientific">Serendipita vermifera MAFF 305830</name>
    <dbReference type="NCBI Taxonomy" id="933852"/>
    <lineage>
        <taxon>Eukaryota</taxon>
        <taxon>Fungi</taxon>
        <taxon>Dikarya</taxon>
        <taxon>Basidiomycota</taxon>
        <taxon>Agaricomycotina</taxon>
        <taxon>Agaricomycetes</taxon>
        <taxon>Sebacinales</taxon>
        <taxon>Serendipitaceae</taxon>
        <taxon>Serendipita</taxon>
    </lineage>
</organism>
<dbReference type="Proteomes" id="UP000054097">
    <property type="component" value="Unassembled WGS sequence"/>
</dbReference>
<evidence type="ECO:0000313" key="3">
    <source>
        <dbReference type="EMBL" id="KIM26740.1"/>
    </source>
</evidence>